<evidence type="ECO:0000313" key="3">
    <source>
        <dbReference type="EMBL" id="RGP35820.1"/>
    </source>
</evidence>
<evidence type="ECO:0000313" key="4">
    <source>
        <dbReference type="Proteomes" id="UP000284547"/>
    </source>
</evidence>
<name>A0A411YYH2_9RHOB</name>
<dbReference type="GO" id="GO:0004852">
    <property type="term" value="F:uroporphyrinogen-III synthase activity"/>
    <property type="evidence" value="ECO:0007669"/>
    <property type="project" value="InterPro"/>
</dbReference>
<sequence length="312" mass="33407">MQADLPLHDRGQDLGPVPRPHHRSRRIVAAAFDAQKRQDSAFWIRGGRACLHGPPLHQGITAGNTMGMVPQSRALPVLITRPEPQASRFARALLDRYGKRVAPVLTPLLAPVFLRPDLPDRPFTSIVLTSETGARAAAALADSLPHRAFCVGDRTAEVATALGFHAQSAAGDAESLFTLLLAQRDAAPFLHLRGREARGDLVSRLNAEEVDAQEAIIYAQEPKPLSPEAISVLTGGGGILAPLFSPRTAELFRRALRDLPHSASMAGRLRIAALSPAVAAIFADFPPGHISIAAAPTQGELFLALDRFIFIA</sequence>
<feature type="domain" description="Tetrapyrrole biosynthesis uroporphyrinogen III synthase" evidence="2">
    <location>
        <begin position="95"/>
        <end position="301"/>
    </location>
</feature>
<feature type="region of interest" description="Disordered" evidence="1">
    <location>
        <begin position="1"/>
        <end position="22"/>
    </location>
</feature>
<organism evidence="3 4">
    <name type="scientific">Pseudotabrizicola alkalilacus</name>
    <dbReference type="NCBI Taxonomy" id="2305252"/>
    <lineage>
        <taxon>Bacteria</taxon>
        <taxon>Pseudomonadati</taxon>
        <taxon>Pseudomonadota</taxon>
        <taxon>Alphaproteobacteria</taxon>
        <taxon>Rhodobacterales</taxon>
        <taxon>Paracoccaceae</taxon>
        <taxon>Pseudotabrizicola</taxon>
    </lineage>
</organism>
<dbReference type="SUPFAM" id="SSF69618">
    <property type="entry name" value="HemD-like"/>
    <property type="match status" value="1"/>
</dbReference>
<dbReference type="GO" id="GO:0033014">
    <property type="term" value="P:tetrapyrrole biosynthetic process"/>
    <property type="evidence" value="ECO:0007669"/>
    <property type="project" value="InterPro"/>
</dbReference>
<dbReference type="Pfam" id="PF02602">
    <property type="entry name" value="HEM4"/>
    <property type="match status" value="1"/>
</dbReference>
<dbReference type="InterPro" id="IPR003754">
    <property type="entry name" value="4pyrrol_synth_uPrphyn_synth"/>
</dbReference>
<evidence type="ECO:0000256" key="1">
    <source>
        <dbReference type="SAM" id="MobiDB-lite"/>
    </source>
</evidence>
<dbReference type="InterPro" id="IPR036108">
    <property type="entry name" value="4pyrrol_syn_uPrphyn_synt_sf"/>
</dbReference>
<protein>
    <submittedName>
        <fullName evidence="3">Uroporphyrinogen-III synthase</fullName>
    </submittedName>
</protein>
<feature type="compositionally biased region" description="Basic and acidic residues" evidence="1">
    <location>
        <begin position="1"/>
        <end position="12"/>
    </location>
</feature>
<dbReference type="Gene3D" id="3.40.50.10090">
    <property type="match status" value="2"/>
</dbReference>
<reference evidence="3 4" key="1">
    <citation type="submission" date="2018-08" db="EMBL/GenBank/DDBJ databases">
        <title>Flavobacterium tibetense sp. nov., isolated from a wetland YonghuCo on Tibetan Plateau.</title>
        <authorList>
            <person name="Phurbu D."/>
            <person name="Lu H."/>
            <person name="Xing P."/>
        </authorList>
    </citation>
    <scope>NUCLEOTIDE SEQUENCE [LARGE SCALE GENOMIC DNA]</scope>
    <source>
        <strain evidence="3 4">DJC</strain>
    </source>
</reference>
<gene>
    <name evidence="3" type="ORF">D1012_17265</name>
</gene>
<accession>A0A411YYH2</accession>
<proteinExistence type="predicted"/>
<dbReference type="CDD" id="cd06578">
    <property type="entry name" value="HemD"/>
    <property type="match status" value="1"/>
</dbReference>
<comment type="caution">
    <text evidence="3">The sequence shown here is derived from an EMBL/GenBank/DDBJ whole genome shotgun (WGS) entry which is preliminary data.</text>
</comment>
<dbReference type="AlphaFoldDB" id="A0A411YYH2"/>
<evidence type="ECO:0000259" key="2">
    <source>
        <dbReference type="Pfam" id="PF02602"/>
    </source>
</evidence>
<dbReference type="Proteomes" id="UP000284547">
    <property type="component" value="Unassembled WGS sequence"/>
</dbReference>
<keyword evidence="4" id="KW-1185">Reference proteome</keyword>
<dbReference type="EMBL" id="QWEY01000011">
    <property type="protein sequence ID" value="RGP35820.1"/>
    <property type="molecule type" value="Genomic_DNA"/>
</dbReference>